<dbReference type="PROSITE" id="PS00759">
    <property type="entry name" value="ARGE_DAPE_CPG2_2"/>
    <property type="match status" value="1"/>
</dbReference>
<comment type="cofactor">
    <cofactor evidence="2">
        <name>Ca(2+)</name>
        <dbReference type="ChEBI" id="CHEBI:29108"/>
    </cofactor>
</comment>
<dbReference type="Gene3D" id="3.40.630.10">
    <property type="entry name" value="Zn peptidases"/>
    <property type="match status" value="1"/>
</dbReference>
<protein>
    <recommendedName>
        <fullName evidence="6">pectate lyase</fullName>
        <ecNumber evidence="6">4.2.2.2</ecNumber>
    </recommendedName>
</protein>
<dbReference type="GO" id="GO:0045490">
    <property type="term" value="P:pectin catabolic process"/>
    <property type="evidence" value="ECO:0007669"/>
    <property type="project" value="TreeGrafter"/>
</dbReference>
<comment type="subcellular location">
    <subcellularLocation>
        <location evidence="3">Secreted</location>
    </subcellularLocation>
</comment>
<dbReference type="GO" id="GO:0016787">
    <property type="term" value="F:hydrolase activity"/>
    <property type="evidence" value="ECO:0007669"/>
    <property type="project" value="UniProtKB-KW"/>
</dbReference>
<comment type="function">
    <text evidence="14">Pectinolytic enzyme consist of four classes of enzymes: pectin lyase, polygalacturonase, pectin methylesterase and rhamnogalacturonase. Among pectinolytic enzymes, pectin lyase is the most important in depolymerization of pectin, since it cleaves internal glycosidic bonds of highly methylated pectins. Favors pectate, the anion, over pectin, the methyl ester.</text>
</comment>
<sequence length="502" mass="54018">MRLLHMAAVSVLLFAASTGTPDGSERTSQPEANRPAQFPIPVSRGSVTYKSAKRIRGVFDGGLKTFGRGVACNSRREGVDADAVFVLEDKAVLRNAIIGADQNEGVHCLRSCAIENVWWTAVCEDALTMKGDGDGRVLGGGARGARDKVIQHDGRGTVTIVGFTVVGFGKLYRACGNCAVSGKRIVFVKNVRAFRGELLVGVNTNRGDVATIDGTCATGVREICAEFLEAPFGVTEGRDNLYVYTGTERSTSVMMTSHVDTVPPHFEYRVEGDKIYGRGANDAKGCVAAMMIAFRDLIINKQVKEEGDLSLLFVVGEEIGGEGMTEVPKLGLTWDTVIFGEPTDSKLASGQIGGMVFNITTLGKTVHSGFPELGINAIDRLRMIMDALHLVLDELDSNPKYGQNSLTLAQIRGGVADNAVPPSAWVSGSYRLTISPSQVVEKIGRLVNEKVCSKTEYDPKVPEKPCKSIAVKYPLQEDPLDIDHDVPGFETFGARFGSSFKQ</sequence>
<dbReference type="InterPro" id="IPR001261">
    <property type="entry name" value="ArgE/DapE_CS"/>
</dbReference>
<dbReference type="Proteomes" id="UP001327957">
    <property type="component" value="Unassembled WGS sequence"/>
</dbReference>
<evidence type="ECO:0000256" key="8">
    <source>
        <dbReference type="ARBA" id="ARBA00022729"/>
    </source>
</evidence>
<evidence type="ECO:0000256" key="12">
    <source>
        <dbReference type="ARBA" id="ARBA00023277"/>
    </source>
</evidence>
<evidence type="ECO:0000256" key="3">
    <source>
        <dbReference type="ARBA" id="ARBA00004613"/>
    </source>
</evidence>
<feature type="compositionally biased region" description="Polar residues" evidence="15">
    <location>
        <begin position="19"/>
        <end position="31"/>
    </location>
</feature>
<evidence type="ECO:0000259" key="17">
    <source>
        <dbReference type="Pfam" id="PF07687"/>
    </source>
</evidence>
<dbReference type="Gene3D" id="2.160.20.10">
    <property type="entry name" value="Single-stranded right-handed beta-helix, Pectin lyase-like"/>
    <property type="match status" value="1"/>
</dbReference>
<dbReference type="InterPro" id="IPR002933">
    <property type="entry name" value="Peptidase_M20"/>
</dbReference>
<dbReference type="EMBL" id="JASAOK010000019">
    <property type="protein sequence ID" value="KAK6222134.1"/>
    <property type="molecule type" value="Genomic_DNA"/>
</dbReference>
<reference evidence="18 19" key="1">
    <citation type="submission" date="2023-04" db="EMBL/GenBank/DDBJ databases">
        <title>Colletotrichum tabacum stain YC1 causing leaf anthracnose on Nicotiana tabacum(L.) cv.</title>
        <authorList>
            <person name="Ji Z."/>
            <person name="Wang M."/>
            <person name="Zhang J."/>
            <person name="Wang N."/>
            <person name="Zhou Z."/>
        </authorList>
    </citation>
    <scope>NUCLEOTIDE SEQUENCE [LARGE SCALE GENOMIC DNA]</scope>
    <source>
        <strain evidence="18 19">YC1</strain>
    </source>
</reference>
<keyword evidence="11" id="KW-0456">Lyase</keyword>
<dbReference type="Pfam" id="PF03211">
    <property type="entry name" value="Pectate_lyase"/>
    <property type="match status" value="1"/>
</dbReference>
<keyword evidence="10" id="KW-0106">Calcium</keyword>
<comment type="similarity">
    <text evidence="4">Belongs to the peptidase M20A family.</text>
</comment>
<dbReference type="GO" id="GO:0005576">
    <property type="term" value="C:extracellular region"/>
    <property type="evidence" value="ECO:0007669"/>
    <property type="project" value="UniProtKB-SubCell"/>
</dbReference>
<feature type="chain" id="PRO_5043967720" description="pectate lyase" evidence="16">
    <location>
        <begin position="20"/>
        <end position="502"/>
    </location>
</feature>
<evidence type="ECO:0000256" key="2">
    <source>
        <dbReference type="ARBA" id="ARBA00001913"/>
    </source>
</evidence>
<dbReference type="AlphaFoldDB" id="A0AAV9TIQ7"/>
<evidence type="ECO:0000256" key="16">
    <source>
        <dbReference type="SAM" id="SignalP"/>
    </source>
</evidence>
<evidence type="ECO:0000256" key="15">
    <source>
        <dbReference type="SAM" id="MobiDB-lite"/>
    </source>
</evidence>
<dbReference type="InterPro" id="IPR012334">
    <property type="entry name" value="Pectin_lyas_fold"/>
</dbReference>
<dbReference type="PANTHER" id="PTHR33407">
    <property type="entry name" value="PECTATE LYASE F-RELATED"/>
    <property type="match status" value="1"/>
</dbReference>
<evidence type="ECO:0000256" key="1">
    <source>
        <dbReference type="ARBA" id="ARBA00000695"/>
    </source>
</evidence>
<keyword evidence="9" id="KW-0378">Hydrolase</keyword>
<evidence type="ECO:0000256" key="4">
    <source>
        <dbReference type="ARBA" id="ARBA00006247"/>
    </source>
</evidence>
<keyword evidence="12" id="KW-0119">Carbohydrate metabolism</keyword>
<evidence type="ECO:0000256" key="5">
    <source>
        <dbReference type="ARBA" id="ARBA00006463"/>
    </source>
</evidence>
<dbReference type="SUPFAM" id="SSF55031">
    <property type="entry name" value="Bacterial exopeptidase dimerisation domain"/>
    <property type="match status" value="1"/>
</dbReference>
<feature type="signal peptide" evidence="16">
    <location>
        <begin position="1"/>
        <end position="19"/>
    </location>
</feature>
<gene>
    <name evidence="18" type="ORF">QIS74_04389</name>
</gene>
<name>A0AAV9TIQ7_9PEZI</name>
<dbReference type="Gene3D" id="3.30.70.360">
    <property type="match status" value="1"/>
</dbReference>
<keyword evidence="7" id="KW-0964">Secreted</keyword>
<keyword evidence="13" id="KW-0624">Polysaccharide degradation</keyword>
<feature type="domain" description="Peptidase M20 dimerisation" evidence="17">
    <location>
        <begin position="353"/>
        <end position="450"/>
    </location>
</feature>
<keyword evidence="8 16" id="KW-0732">Signal</keyword>
<dbReference type="InterPro" id="IPR011650">
    <property type="entry name" value="Peptidase_M20_dimer"/>
</dbReference>
<dbReference type="SUPFAM" id="SSF53187">
    <property type="entry name" value="Zn-dependent exopeptidases"/>
    <property type="match status" value="1"/>
</dbReference>
<proteinExistence type="inferred from homology"/>
<evidence type="ECO:0000313" key="18">
    <source>
        <dbReference type="EMBL" id="KAK6222134.1"/>
    </source>
</evidence>
<evidence type="ECO:0000256" key="6">
    <source>
        <dbReference type="ARBA" id="ARBA00012272"/>
    </source>
</evidence>
<evidence type="ECO:0000256" key="13">
    <source>
        <dbReference type="ARBA" id="ARBA00023326"/>
    </source>
</evidence>
<accession>A0AAV9TIQ7</accession>
<evidence type="ECO:0000256" key="9">
    <source>
        <dbReference type="ARBA" id="ARBA00022801"/>
    </source>
</evidence>
<dbReference type="SUPFAM" id="SSF51126">
    <property type="entry name" value="Pectin lyase-like"/>
    <property type="match status" value="1"/>
</dbReference>
<keyword evidence="19" id="KW-1185">Reference proteome</keyword>
<organism evidence="18 19">
    <name type="scientific">Colletotrichum tabaci</name>
    <dbReference type="NCBI Taxonomy" id="1209068"/>
    <lineage>
        <taxon>Eukaryota</taxon>
        <taxon>Fungi</taxon>
        <taxon>Dikarya</taxon>
        <taxon>Ascomycota</taxon>
        <taxon>Pezizomycotina</taxon>
        <taxon>Sordariomycetes</taxon>
        <taxon>Hypocreomycetidae</taxon>
        <taxon>Glomerellales</taxon>
        <taxon>Glomerellaceae</taxon>
        <taxon>Colletotrichum</taxon>
        <taxon>Colletotrichum destructivum species complex</taxon>
    </lineage>
</organism>
<comment type="similarity">
    <text evidence="5">Belongs to the polysaccharide lyase 3 family.</text>
</comment>
<evidence type="ECO:0000256" key="11">
    <source>
        <dbReference type="ARBA" id="ARBA00023239"/>
    </source>
</evidence>
<dbReference type="InterPro" id="IPR036264">
    <property type="entry name" value="Bact_exopeptidase_dim_dom"/>
</dbReference>
<evidence type="ECO:0000256" key="14">
    <source>
        <dbReference type="ARBA" id="ARBA00025679"/>
    </source>
</evidence>
<dbReference type="Pfam" id="PF01546">
    <property type="entry name" value="Peptidase_M20"/>
    <property type="match status" value="1"/>
</dbReference>
<dbReference type="Pfam" id="PF07687">
    <property type="entry name" value="M20_dimer"/>
    <property type="match status" value="1"/>
</dbReference>
<dbReference type="InterPro" id="IPR004898">
    <property type="entry name" value="Pectate_lyase_PlyH/PlyE-like"/>
</dbReference>
<comment type="catalytic activity">
    <reaction evidence="1">
        <text>Eliminative cleavage of (1-&gt;4)-alpha-D-galacturonan to give oligosaccharides with 4-deoxy-alpha-D-galact-4-enuronosyl groups at their non-reducing ends.</text>
        <dbReference type="EC" id="4.2.2.2"/>
    </reaction>
</comment>
<evidence type="ECO:0000256" key="10">
    <source>
        <dbReference type="ARBA" id="ARBA00022837"/>
    </source>
</evidence>
<comment type="caution">
    <text evidence="18">The sequence shown here is derived from an EMBL/GenBank/DDBJ whole genome shotgun (WGS) entry which is preliminary data.</text>
</comment>
<dbReference type="InterPro" id="IPR011050">
    <property type="entry name" value="Pectin_lyase_fold/virulence"/>
</dbReference>
<dbReference type="GO" id="GO:0030570">
    <property type="term" value="F:pectate lyase activity"/>
    <property type="evidence" value="ECO:0007669"/>
    <property type="project" value="UniProtKB-EC"/>
</dbReference>
<feature type="region of interest" description="Disordered" evidence="15">
    <location>
        <begin position="19"/>
        <end position="39"/>
    </location>
</feature>
<evidence type="ECO:0000256" key="7">
    <source>
        <dbReference type="ARBA" id="ARBA00022525"/>
    </source>
</evidence>
<dbReference type="EC" id="4.2.2.2" evidence="6"/>
<dbReference type="PANTHER" id="PTHR33407:SF8">
    <property type="entry name" value="PECTATE LYASE E"/>
    <property type="match status" value="1"/>
</dbReference>
<evidence type="ECO:0000313" key="19">
    <source>
        <dbReference type="Proteomes" id="UP001327957"/>
    </source>
</evidence>